<dbReference type="InterPro" id="IPR029058">
    <property type="entry name" value="AB_hydrolase_fold"/>
</dbReference>
<dbReference type="AlphaFoldDB" id="A0A9D1U0J0"/>
<organism evidence="1 2">
    <name type="scientific">Candidatus Salinicoccus stercoripullorum</name>
    <dbReference type="NCBI Taxonomy" id="2838756"/>
    <lineage>
        <taxon>Bacteria</taxon>
        <taxon>Bacillati</taxon>
        <taxon>Bacillota</taxon>
        <taxon>Bacilli</taxon>
        <taxon>Bacillales</taxon>
        <taxon>Staphylococcaceae</taxon>
        <taxon>Salinicoccus</taxon>
    </lineage>
</organism>
<evidence type="ECO:0000313" key="2">
    <source>
        <dbReference type="Proteomes" id="UP000823989"/>
    </source>
</evidence>
<evidence type="ECO:0000313" key="1">
    <source>
        <dbReference type="EMBL" id="HIW12845.1"/>
    </source>
</evidence>
<comment type="caution">
    <text evidence="1">The sequence shown here is derived from an EMBL/GenBank/DDBJ whole genome shotgun (WGS) entry which is preliminary data.</text>
</comment>
<reference evidence="1" key="2">
    <citation type="submission" date="2021-04" db="EMBL/GenBank/DDBJ databases">
        <authorList>
            <person name="Gilroy R."/>
        </authorList>
    </citation>
    <scope>NUCLEOTIDE SEQUENCE</scope>
    <source>
        <strain evidence="1">ChiHjej13B12-752</strain>
    </source>
</reference>
<dbReference type="Gene3D" id="3.40.50.1820">
    <property type="entry name" value="alpha/beta hydrolase"/>
    <property type="match status" value="1"/>
</dbReference>
<dbReference type="SUPFAM" id="SSF53474">
    <property type="entry name" value="alpha/beta-Hydrolases"/>
    <property type="match status" value="1"/>
</dbReference>
<dbReference type="InterPro" id="IPR000801">
    <property type="entry name" value="Esterase-like"/>
</dbReference>
<protein>
    <submittedName>
        <fullName evidence="1">Esterase family protein</fullName>
    </submittedName>
</protein>
<sequence>MALLSINFHSLTLGKHHSFKVILPEDDSQFDASGQAHPLKTMLLLHGLSNDDSLYTRYTNVERFANQAGLAVIMPSADHSFYTNMVHGHSYYDHVLEVWDYAHQILPLSKERMDNFIAGHSMGGFGTIQFAFKESGRFSKACFMSSATNPEKLVYYDWYDFSFRGIAGESDTSTGTVLDIRRDIEEVLAEGASLPELYMMCGTEDYVYEDNLEFKTFLEEKGIELKYEEGPGNHDWDYWNRGIQKAIDWFVH</sequence>
<dbReference type="Proteomes" id="UP000823989">
    <property type="component" value="Unassembled WGS sequence"/>
</dbReference>
<accession>A0A9D1U0J0</accession>
<reference evidence="1" key="1">
    <citation type="journal article" date="2021" name="PeerJ">
        <title>Extensive microbial diversity within the chicken gut microbiome revealed by metagenomics and culture.</title>
        <authorList>
            <person name="Gilroy R."/>
            <person name="Ravi A."/>
            <person name="Getino M."/>
            <person name="Pursley I."/>
            <person name="Horton D.L."/>
            <person name="Alikhan N.F."/>
            <person name="Baker D."/>
            <person name="Gharbi K."/>
            <person name="Hall N."/>
            <person name="Watson M."/>
            <person name="Adriaenssens E.M."/>
            <person name="Foster-Nyarko E."/>
            <person name="Jarju S."/>
            <person name="Secka A."/>
            <person name="Antonio M."/>
            <person name="Oren A."/>
            <person name="Chaudhuri R.R."/>
            <person name="La Ragione R."/>
            <person name="Hildebrand F."/>
            <person name="Pallen M.J."/>
        </authorList>
    </citation>
    <scope>NUCLEOTIDE SEQUENCE</scope>
    <source>
        <strain evidence="1">ChiHjej13B12-752</strain>
    </source>
</reference>
<proteinExistence type="predicted"/>
<dbReference type="Pfam" id="PF00756">
    <property type="entry name" value="Esterase"/>
    <property type="match status" value="1"/>
</dbReference>
<dbReference type="PANTHER" id="PTHR48098">
    <property type="entry name" value="ENTEROCHELIN ESTERASE-RELATED"/>
    <property type="match status" value="1"/>
</dbReference>
<gene>
    <name evidence="1" type="ORF">H9891_06765</name>
</gene>
<dbReference type="GO" id="GO:0016747">
    <property type="term" value="F:acyltransferase activity, transferring groups other than amino-acyl groups"/>
    <property type="evidence" value="ECO:0007669"/>
    <property type="project" value="TreeGrafter"/>
</dbReference>
<name>A0A9D1U0J0_9STAP</name>
<dbReference type="EMBL" id="DXHR01000024">
    <property type="protein sequence ID" value="HIW12845.1"/>
    <property type="molecule type" value="Genomic_DNA"/>
</dbReference>
<dbReference type="InterPro" id="IPR050583">
    <property type="entry name" value="Mycobacterial_A85_antigen"/>
</dbReference>
<dbReference type="PANTHER" id="PTHR48098:SF1">
    <property type="entry name" value="DIACYLGLYCEROL ACYLTRANSFERASE_MYCOLYLTRANSFERASE AG85A"/>
    <property type="match status" value="1"/>
</dbReference>